<dbReference type="GeneID" id="39977075"/>
<accession>A0A1J4MKG9</accession>
<evidence type="ECO:0000313" key="2">
    <source>
        <dbReference type="Proteomes" id="UP000186176"/>
    </source>
</evidence>
<dbReference type="Proteomes" id="UP000186176">
    <property type="component" value="Unassembled WGS sequence"/>
</dbReference>
<dbReference type="OrthoDB" id="6329284at2759"/>
<dbReference type="RefSeq" id="XP_028875875.1">
    <property type="nucleotide sequence ID" value="XM_029017296.1"/>
</dbReference>
<organism evidence="1 2">
    <name type="scientific">Cryptosporidium ubiquitum</name>
    <dbReference type="NCBI Taxonomy" id="857276"/>
    <lineage>
        <taxon>Eukaryota</taxon>
        <taxon>Sar</taxon>
        <taxon>Alveolata</taxon>
        <taxon>Apicomplexa</taxon>
        <taxon>Conoidasida</taxon>
        <taxon>Coccidia</taxon>
        <taxon>Eucoccidiorida</taxon>
        <taxon>Eimeriorina</taxon>
        <taxon>Cryptosporidiidae</taxon>
        <taxon>Cryptosporidium</taxon>
    </lineage>
</organism>
<dbReference type="InterPro" id="IPR029063">
    <property type="entry name" value="SAM-dependent_MTases_sf"/>
</dbReference>
<reference evidence="1 2" key="1">
    <citation type="submission" date="2016-10" db="EMBL/GenBank/DDBJ databases">
        <title>Reductive evolution of mitochondrial metabolism and differential evolution of invasion-related proteins in Cryptosporidium.</title>
        <authorList>
            <person name="Liu S."/>
            <person name="Roellig D.M."/>
            <person name="Guo Y."/>
            <person name="Li N."/>
            <person name="Frace M.A."/>
            <person name="Tang K."/>
            <person name="Zhang L."/>
            <person name="Feng Y."/>
            <person name="Xiao L."/>
        </authorList>
    </citation>
    <scope>NUCLEOTIDE SEQUENCE [LARGE SCALE GENOMIC DNA]</scope>
    <source>
        <strain evidence="1">39726</strain>
    </source>
</reference>
<proteinExistence type="predicted"/>
<protein>
    <submittedName>
        <fullName evidence="1">Uncharacterized protein</fullName>
    </submittedName>
</protein>
<dbReference type="AlphaFoldDB" id="A0A1J4MKG9"/>
<sequence>MMERGQLKSIENGYSNIWFQDDREELAQISSNSIDLVAIPFGTRNFTNIEKSPESFYRVLKLEASFLCLEFSKISNPPI</sequence>
<keyword evidence="2" id="KW-1185">Reference proteome</keyword>
<dbReference type="VEuPathDB" id="CryptoDB:cubi_00282"/>
<dbReference type="Pfam" id="PF01209">
    <property type="entry name" value="Ubie_methyltran"/>
    <property type="match status" value="1"/>
</dbReference>
<dbReference type="EMBL" id="LRBP01000009">
    <property type="protein sequence ID" value="OII74729.1"/>
    <property type="molecule type" value="Genomic_DNA"/>
</dbReference>
<gene>
    <name evidence="1" type="ORF">cubi_00282</name>
</gene>
<evidence type="ECO:0000313" key="1">
    <source>
        <dbReference type="EMBL" id="OII74729.1"/>
    </source>
</evidence>
<dbReference type="Gene3D" id="3.40.50.150">
    <property type="entry name" value="Vaccinia Virus protein VP39"/>
    <property type="match status" value="1"/>
</dbReference>
<name>A0A1J4MKG9_9CRYT</name>
<comment type="caution">
    <text evidence="1">The sequence shown here is derived from an EMBL/GenBank/DDBJ whole genome shotgun (WGS) entry which is preliminary data.</text>
</comment>
<dbReference type="SUPFAM" id="SSF53335">
    <property type="entry name" value="S-adenosyl-L-methionine-dependent methyltransferases"/>
    <property type="match status" value="1"/>
</dbReference>